<protein>
    <submittedName>
        <fullName evidence="5">Winged helix-turn-helix transcriptional regulator</fullName>
    </submittedName>
</protein>
<evidence type="ECO:0000313" key="5">
    <source>
        <dbReference type="EMBL" id="MFF0452894.1"/>
    </source>
</evidence>
<dbReference type="SUPFAM" id="SSF46785">
    <property type="entry name" value="Winged helix' DNA-binding domain"/>
    <property type="match status" value="1"/>
</dbReference>
<keyword evidence="6" id="KW-1185">Reference proteome</keyword>
<dbReference type="PANTHER" id="PTHR33204">
    <property type="entry name" value="TRANSCRIPTIONAL REGULATOR, MARR FAMILY"/>
    <property type="match status" value="1"/>
</dbReference>
<dbReference type="Proteomes" id="UP001601521">
    <property type="component" value="Unassembled WGS sequence"/>
</dbReference>
<name>A0ABW6NGW2_9NOCA</name>
<keyword evidence="1" id="KW-0805">Transcription regulation</keyword>
<dbReference type="InterPro" id="IPR036388">
    <property type="entry name" value="WH-like_DNA-bd_sf"/>
</dbReference>
<gene>
    <name evidence="5" type="ORF">ACFYTH_05945</name>
</gene>
<reference evidence="5 6" key="1">
    <citation type="submission" date="2024-10" db="EMBL/GenBank/DDBJ databases">
        <title>The Natural Products Discovery Center: Release of the First 8490 Sequenced Strains for Exploring Actinobacteria Biosynthetic Diversity.</title>
        <authorList>
            <person name="Kalkreuter E."/>
            <person name="Kautsar S.A."/>
            <person name="Yang D."/>
            <person name="Bader C.D."/>
            <person name="Teijaro C.N."/>
            <person name="Fluegel L."/>
            <person name="Davis C.M."/>
            <person name="Simpson J.R."/>
            <person name="Lauterbach L."/>
            <person name="Steele A.D."/>
            <person name="Gui C."/>
            <person name="Meng S."/>
            <person name="Li G."/>
            <person name="Viehrig K."/>
            <person name="Ye F."/>
            <person name="Su P."/>
            <person name="Kiefer A.F."/>
            <person name="Nichols A."/>
            <person name="Cepeda A.J."/>
            <person name="Yan W."/>
            <person name="Fan B."/>
            <person name="Jiang Y."/>
            <person name="Adhikari A."/>
            <person name="Zheng C.-J."/>
            <person name="Schuster L."/>
            <person name="Cowan T.M."/>
            <person name="Smanski M.J."/>
            <person name="Chevrette M.G."/>
            <person name="De Carvalho L.P.S."/>
            <person name="Shen B."/>
        </authorList>
    </citation>
    <scope>NUCLEOTIDE SEQUENCE [LARGE SCALE GENOMIC DNA]</scope>
    <source>
        <strain evidence="5 6">NPDC004550</strain>
    </source>
</reference>
<dbReference type="EMBL" id="JBIALX010000002">
    <property type="protein sequence ID" value="MFF0452894.1"/>
    <property type="molecule type" value="Genomic_DNA"/>
</dbReference>
<dbReference type="InterPro" id="IPR036390">
    <property type="entry name" value="WH_DNA-bd_sf"/>
</dbReference>
<dbReference type="RefSeq" id="WP_387249623.1">
    <property type="nucleotide sequence ID" value="NZ_JBIALX010000002.1"/>
</dbReference>
<evidence type="ECO:0000256" key="2">
    <source>
        <dbReference type="ARBA" id="ARBA00023125"/>
    </source>
</evidence>
<dbReference type="Gene3D" id="1.10.10.10">
    <property type="entry name" value="Winged helix-like DNA-binding domain superfamily/Winged helix DNA-binding domain"/>
    <property type="match status" value="1"/>
</dbReference>
<keyword evidence="3" id="KW-0804">Transcription</keyword>
<comment type="caution">
    <text evidence="5">The sequence shown here is derived from an EMBL/GenBank/DDBJ whole genome shotgun (WGS) entry which is preliminary data.</text>
</comment>
<evidence type="ECO:0000256" key="3">
    <source>
        <dbReference type="ARBA" id="ARBA00023163"/>
    </source>
</evidence>
<evidence type="ECO:0000256" key="1">
    <source>
        <dbReference type="ARBA" id="ARBA00023015"/>
    </source>
</evidence>
<accession>A0ABW6NGW2</accession>
<proteinExistence type="predicted"/>
<evidence type="ECO:0000259" key="4">
    <source>
        <dbReference type="PROSITE" id="PS51118"/>
    </source>
</evidence>
<evidence type="ECO:0000313" key="6">
    <source>
        <dbReference type="Proteomes" id="UP001601521"/>
    </source>
</evidence>
<keyword evidence="2" id="KW-0238">DNA-binding</keyword>
<dbReference type="InterPro" id="IPR002577">
    <property type="entry name" value="HTH_HxlR"/>
</dbReference>
<dbReference type="PANTHER" id="PTHR33204:SF37">
    <property type="entry name" value="HTH-TYPE TRANSCRIPTIONAL REGULATOR YODB"/>
    <property type="match status" value="1"/>
</dbReference>
<dbReference type="PROSITE" id="PS51118">
    <property type="entry name" value="HTH_HXLR"/>
    <property type="match status" value="1"/>
</dbReference>
<feature type="domain" description="HTH hxlR-type" evidence="4">
    <location>
        <begin position="12"/>
        <end position="110"/>
    </location>
</feature>
<sequence length="115" mass="12969">MDEDTERAGADLDFHAAIELIGKRWTGVVLQQLLSGALRFNELRERIPRVTDAMLSQRLKELEQAEIVERVVTVARPVAVRYALTPIGRKLEPVLDAVLAWSVDWAAYQASKIDQ</sequence>
<dbReference type="Pfam" id="PF01638">
    <property type="entry name" value="HxlR"/>
    <property type="match status" value="1"/>
</dbReference>
<organism evidence="5 6">
    <name type="scientific">Nocardia africana</name>
    <dbReference type="NCBI Taxonomy" id="134964"/>
    <lineage>
        <taxon>Bacteria</taxon>
        <taxon>Bacillati</taxon>
        <taxon>Actinomycetota</taxon>
        <taxon>Actinomycetes</taxon>
        <taxon>Mycobacteriales</taxon>
        <taxon>Nocardiaceae</taxon>
        <taxon>Nocardia</taxon>
    </lineage>
</organism>